<evidence type="ECO:0000313" key="1">
    <source>
        <dbReference type="EMBL" id="GBH12444.1"/>
    </source>
</evidence>
<name>A0A2V0QHT0_PSESF</name>
<dbReference type="EMBL" id="BGJZ01000307">
    <property type="protein sequence ID" value="GBH12444.1"/>
    <property type="molecule type" value="Genomic_DNA"/>
</dbReference>
<accession>A0A2V0QHT0</accession>
<protein>
    <submittedName>
        <fullName evidence="1">Uncharacterized protein</fullName>
    </submittedName>
</protein>
<sequence length="35" mass="4089">MPTLERSSGCCCRFPAVREQARSHISHTLRAFHRF</sequence>
<evidence type="ECO:0000313" key="2">
    <source>
        <dbReference type="Proteomes" id="UP000247480"/>
    </source>
</evidence>
<dbReference type="Proteomes" id="UP000247480">
    <property type="component" value="Unassembled WGS sequence"/>
</dbReference>
<gene>
    <name evidence="1" type="ORF">KPSA1_05910</name>
</gene>
<organism evidence="1 2">
    <name type="scientific">Pseudomonas syringae pv. actinidiae</name>
    <dbReference type="NCBI Taxonomy" id="103796"/>
    <lineage>
        <taxon>Bacteria</taxon>
        <taxon>Pseudomonadati</taxon>
        <taxon>Pseudomonadota</taxon>
        <taxon>Gammaproteobacteria</taxon>
        <taxon>Pseudomonadales</taxon>
        <taxon>Pseudomonadaceae</taxon>
        <taxon>Pseudomonas</taxon>
        <taxon>Pseudomonas syringae</taxon>
    </lineage>
</organism>
<dbReference type="AlphaFoldDB" id="A0A2V0QHT0"/>
<comment type="caution">
    <text evidence="1">The sequence shown here is derived from an EMBL/GenBank/DDBJ whole genome shotgun (WGS) entry which is preliminary data.</text>
</comment>
<proteinExistence type="predicted"/>
<reference evidence="1 2" key="1">
    <citation type="submission" date="2018-04" db="EMBL/GenBank/DDBJ databases">
        <title>Draft genome sequence of Pseudomonas syringae pv. actinidiae biovar 1 strains isolated from kiwifruit in Kagawa prefecture.</title>
        <authorList>
            <person name="Tabuchi M."/>
            <person name="Saito M."/>
            <person name="Fujiwara S."/>
            <person name="Sasa N."/>
            <person name="Akimitsu K."/>
            <person name="Gomi K."/>
            <person name="Konishi-Sugita S."/>
            <person name="Hamano K."/>
            <person name="Kataoka I."/>
        </authorList>
    </citation>
    <scope>NUCLEOTIDE SEQUENCE [LARGE SCALE GENOMIC DNA]</scope>
    <source>
        <strain evidence="1 2">MAFF212206</strain>
    </source>
</reference>